<dbReference type="Proteomes" id="UP001187531">
    <property type="component" value="Unassembled WGS sequence"/>
</dbReference>
<organism evidence="10 11">
    <name type="scientific">Artemia franciscana</name>
    <name type="common">Brine shrimp</name>
    <name type="synonym">Artemia sanfranciscana</name>
    <dbReference type="NCBI Taxonomy" id="6661"/>
    <lineage>
        <taxon>Eukaryota</taxon>
        <taxon>Metazoa</taxon>
        <taxon>Ecdysozoa</taxon>
        <taxon>Arthropoda</taxon>
        <taxon>Crustacea</taxon>
        <taxon>Branchiopoda</taxon>
        <taxon>Anostraca</taxon>
        <taxon>Artemiidae</taxon>
        <taxon>Artemia</taxon>
    </lineage>
</organism>
<dbReference type="Gene3D" id="3.30.160.60">
    <property type="entry name" value="Classic Zinc Finger"/>
    <property type="match status" value="1"/>
</dbReference>
<evidence type="ECO:0000259" key="8">
    <source>
        <dbReference type="PROSITE" id="PS50097"/>
    </source>
</evidence>
<dbReference type="SMART" id="SM00225">
    <property type="entry name" value="BTB"/>
    <property type="match status" value="1"/>
</dbReference>
<feature type="domain" description="BTB" evidence="8">
    <location>
        <begin position="31"/>
        <end position="96"/>
    </location>
</feature>
<keyword evidence="6" id="KW-0863">Zinc-finger</keyword>
<keyword evidence="6" id="KW-0479">Metal-binding</keyword>
<dbReference type="InterPro" id="IPR000210">
    <property type="entry name" value="BTB/POZ_dom"/>
</dbReference>
<dbReference type="PANTHER" id="PTHR23110:SF111">
    <property type="entry name" value="LONGITUDINALS LACKING PROTEIN, ISOFORMS F_I_K_T"/>
    <property type="match status" value="1"/>
</dbReference>
<feature type="compositionally biased region" description="Polar residues" evidence="7">
    <location>
        <begin position="268"/>
        <end position="290"/>
    </location>
</feature>
<protein>
    <recommendedName>
        <fullName evidence="12">Longitudinals lacking protein</fullName>
    </recommendedName>
</protein>
<dbReference type="GO" id="GO:0008270">
    <property type="term" value="F:zinc ion binding"/>
    <property type="evidence" value="ECO:0007669"/>
    <property type="project" value="UniProtKB-KW"/>
</dbReference>
<dbReference type="InterPro" id="IPR011333">
    <property type="entry name" value="SKP1/BTB/POZ_sf"/>
</dbReference>
<dbReference type="GO" id="GO:0008406">
    <property type="term" value="P:gonad development"/>
    <property type="evidence" value="ECO:0007669"/>
    <property type="project" value="UniProtKB-ARBA"/>
</dbReference>
<dbReference type="InterPro" id="IPR036236">
    <property type="entry name" value="Znf_C2H2_sf"/>
</dbReference>
<evidence type="ECO:0000256" key="6">
    <source>
        <dbReference type="PROSITE-ProRule" id="PRU00042"/>
    </source>
</evidence>
<dbReference type="AlphaFoldDB" id="A0AA88HWP5"/>
<keyword evidence="4" id="KW-0539">Nucleus</keyword>
<dbReference type="GO" id="GO:0048813">
    <property type="term" value="P:dendrite morphogenesis"/>
    <property type="evidence" value="ECO:0007669"/>
    <property type="project" value="UniProtKB-ARBA"/>
</dbReference>
<dbReference type="PROSITE" id="PS50097">
    <property type="entry name" value="BTB"/>
    <property type="match status" value="1"/>
</dbReference>
<feature type="region of interest" description="Disordered" evidence="7">
    <location>
        <begin position="224"/>
        <end position="290"/>
    </location>
</feature>
<keyword evidence="11" id="KW-1185">Reference proteome</keyword>
<dbReference type="Pfam" id="PF00651">
    <property type="entry name" value="BTB"/>
    <property type="match status" value="1"/>
</dbReference>
<keyword evidence="3" id="KW-0524">Neurogenesis</keyword>
<sequence>MGSQEFCLKWNNHHITLVSVLDRLLSSETLVDATLVAEGKSIRVHRVVLAACSTYFQDIVDLHQDKSLVIFLKDVKYVELQALVDYMYRGEVRVAQNSLASLIRTAESLKIKGLAEAEDESNPQENETPQSDRDTHSPGRKRRRRSGESNVKREIVPPAPPLQPAPVIQLKEEDCAVPVISTPRVVKQVPLPPALAPAIEQYSELNSRIEKNIGDYVTEYVSSNLDNSNHHEPSPVLPKSELSGDELGNDTDHGQEEDWNEEDFSALVSDQTGNSETGETSRSLQNSSQQGQKMVDCPRFYTCIVCGRKYKHMRSLKHHLQYECSGKKSFFCDLCQSSFSKKSSLSRHLKTVNCRSEKHSNDNP</sequence>
<dbReference type="GO" id="GO:0007464">
    <property type="term" value="P:R3/R4 cell fate commitment"/>
    <property type="evidence" value="ECO:0007669"/>
    <property type="project" value="UniProtKB-ARBA"/>
</dbReference>
<dbReference type="CDD" id="cd18315">
    <property type="entry name" value="BTB_POZ_BAB-like"/>
    <property type="match status" value="1"/>
</dbReference>
<feature type="domain" description="C2H2-type" evidence="9">
    <location>
        <begin position="330"/>
        <end position="364"/>
    </location>
</feature>
<evidence type="ECO:0000259" key="9">
    <source>
        <dbReference type="PROSITE" id="PS50157"/>
    </source>
</evidence>
<evidence type="ECO:0000256" key="3">
    <source>
        <dbReference type="ARBA" id="ARBA00022902"/>
    </source>
</evidence>
<feature type="compositionally biased region" description="Basic and acidic residues" evidence="7">
    <location>
        <begin position="146"/>
        <end position="155"/>
    </location>
</feature>
<keyword evidence="2" id="KW-0221">Differentiation</keyword>
<keyword evidence="1" id="KW-0217">Developmental protein</keyword>
<feature type="domain" description="C2H2-type" evidence="9">
    <location>
        <begin position="301"/>
        <end position="329"/>
    </location>
</feature>
<proteinExistence type="predicted"/>
<dbReference type="PROSITE" id="PS50157">
    <property type="entry name" value="ZINC_FINGER_C2H2_2"/>
    <property type="match status" value="2"/>
</dbReference>
<dbReference type="Gene3D" id="3.30.710.10">
    <property type="entry name" value="Potassium Channel Kv1.1, Chain A"/>
    <property type="match status" value="1"/>
</dbReference>
<dbReference type="SUPFAM" id="SSF57667">
    <property type="entry name" value="beta-beta-alpha zinc fingers"/>
    <property type="match status" value="1"/>
</dbReference>
<evidence type="ECO:0000256" key="5">
    <source>
        <dbReference type="ARBA" id="ARBA00037382"/>
    </source>
</evidence>
<dbReference type="GO" id="GO:0045467">
    <property type="term" value="P:R7 cell development"/>
    <property type="evidence" value="ECO:0007669"/>
    <property type="project" value="UniProtKB-ARBA"/>
</dbReference>
<keyword evidence="6" id="KW-0862">Zinc</keyword>
<feature type="region of interest" description="Disordered" evidence="7">
    <location>
        <begin position="114"/>
        <end position="166"/>
    </location>
</feature>
<evidence type="ECO:0000256" key="7">
    <source>
        <dbReference type="SAM" id="MobiDB-lite"/>
    </source>
</evidence>
<dbReference type="SUPFAM" id="SSF54695">
    <property type="entry name" value="POZ domain"/>
    <property type="match status" value="1"/>
</dbReference>
<evidence type="ECO:0000313" key="11">
    <source>
        <dbReference type="Proteomes" id="UP001187531"/>
    </source>
</evidence>
<dbReference type="GO" id="GO:0045476">
    <property type="term" value="P:nurse cell apoptotic process"/>
    <property type="evidence" value="ECO:0007669"/>
    <property type="project" value="UniProtKB-ARBA"/>
</dbReference>
<comment type="function">
    <text evidence="5">Putative transcription factor required for axon growth and guidance in the central and peripheral nervous systems. Repels CNS axons away from the midline by promoting the expression of the midline repellent sli and its receptor robo.</text>
</comment>
<reference evidence="10" key="1">
    <citation type="submission" date="2023-07" db="EMBL/GenBank/DDBJ databases">
        <title>Chromosome-level genome assembly of Artemia franciscana.</title>
        <authorList>
            <person name="Jo E."/>
        </authorList>
    </citation>
    <scope>NUCLEOTIDE SEQUENCE</scope>
    <source>
        <tissue evidence="10">Whole body</tissue>
    </source>
</reference>
<evidence type="ECO:0000256" key="1">
    <source>
        <dbReference type="ARBA" id="ARBA00022473"/>
    </source>
</evidence>
<dbReference type="GO" id="GO:0006357">
    <property type="term" value="P:regulation of transcription by RNA polymerase II"/>
    <property type="evidence" value="ECO:0007669"/>
    <property type="project" value="TreeGrafter"/>
</dbReference>
<dbReference type="InterPro" id="IPR051095">
    <property type="entry name" value="Dros_DevTransReg"/>
</dbReference>
<dbReference type="GO" id="GO:0016199">
    <property type="term" value="P:axon midline choice point recognition"/>
    <property type="evidence" value="ECO:0007669"/>
    <property type="project" value="UniProtKB-ARBA"/>
</dbReference>
<accession>A0AA88HWP5</accession>
<evidence type="ECO:0008006" key="12">
    <source>
        <dbReference type="Google" id="ProtNLM"/>
    </source>
</evidence>
<evidence type="ECO:0000256" key="2">
    <source>
        <dbReference type="ARBA" id="ARBA00022782"/>
    </source>
</evidence>
<name>A0AA88HWP5_ARTSF</name>
<evidence type="ECO:0000313" key="10">
    <source>
        <dbReference type="EMBL" id="KAK2711667.1"/>
    </source>
</evidence>
<dbReference type="PANTHER" id="PTHR23110">
    <property type="entry name" value="BTB DOMAIN TRANSCRIPTION FACTOR"/>
    <property type="match status" value="1"/>
</dbReference>
<dbReference type="InterPro" id="IPR013087">
    <property type="entry name" value="Znf_C2H2_type"/>
</dbReference>
<dbReference type="GO" id="GO:0005634">
    <property type="term" value="C:nucleus"/>
    <property type="evidence" value="ECO:0007669"/>
    <property type="project" value="UniProtKB-ARBA"/>
</dbReference>
<dbReference type="EMBL" id="JAVRJZ010000016">
    <property type="protein sequence ID" value="KAK2711667.1"/>
    <property type="molecule type" value="Genomic_DNA"/>
</dbReference>
<gene>
    <name evidence="10" type="ORF">QYM36_012697</name>
</gene>
<dbReference type="GO" id="GO:0007526">
    <property type="term" value="P:larval somatic muscle development"/>
    <property type="evidence" value="ECO:0007669"/>
    <property type="project" value="UniProtKB-ARBA"/>
</dbReference>
<comment type="caution">
    <text evidence="10">The sequence shown here is derived from an EMBL/GenBank/DDBJ whole genome shotgun (WGS) entry which is preliminary data.</text>
</comment>
<evidence type="ECO:0000256" key="4">
    <source>
        <dbReference type="ARBA" id="ARBA00023242"/>
    </source>
</evidence>
<dbReference type="GO" id="GO:0035167">
    <property type="term" value="P:larval lymph gland hemopoiesis"/>
    <property type="evidence" value="ECO:0007669"/>
    <property type="project" value="UniProtKB-ARBA"/>
</dbReference>